<dbReference type="EMBL" id="LAZR01017438">
    <property type="protein sequence ID" value="KKM00424.1"/>
    <property type="molecule type" value="Genomic_DNA"/>
</dbReference>
<comment type="caution">
    <text evidence="1">The sequence shown here is derived from an EMBL/GenBank/DDBJ whole genome shotgun (WGS) entry which is preliminary data.</text>
</comment>
<sequence>MWDIVNKETMESEDGIYRWVEDPTKEGTPYITSYHIDSQAGLLLFAETLKGNLTDKEQL</sequence>
<gene>
    <name evidence="1" type="ORF">LCGC14_1804570</name>
</gene>
<dbReference type="AlphaFoldDB" id="A0A0F9GNP5"/>
<protein>
    <submittedName>
        <fullName evidence="1">Uncharacterized protein</fullName>
    </submittedName>
</protein>
<proteinExistence type="predicted"/>
<evidence type="ECO:0000313" key="1">
    <source>
        <dbReference type="EMBL" id="KKM00424.1"/>
    </source>
</evidence>
<name>A0A0F9GNP5_9ZZZZ</name>
<accession>A0A0F9GNP5</accession>
<reference evidence="1" key="1">
    <citation type="journal article" date="2015" name="Nature">
        <title>Complex archaea that bridge the gap between prokaryotes and eukaryotes.</title>
        <authorList>
            <person name="Spang A."/>
            <person name="Saw J.H."/>
            <person name="Jorgensen S.L."/>
            <person name="Zaremba-Niedzwiedzka K."/>
            <person name="Martijn J."/>
            <person name="Lind A.E."/>
            <person name="van Eijk R."/>
            <person name="Schleper C."/>
            <person name="Guy L."/>
            <person name="Ettema T.J."/>
        </authorList>
    </citation>
    <scope>NUCLEOTIDE SEQUENCE</scope>
</reference>
<organism evidence="1">
    <name type="scientific">marine sediment metagenome</name>
    <dbReference type="NCBI Taxonomy" id="412755"/>
    <lineage>
        <taxon>unclassified sequences</taxon>
        <taxon>metagenomes</taxon>
        <taxon>ecological metagenomes</taxon>
    </lineage>
</organism>